<name>A0A1M7NDQ1_9FIRM</name>
<sequence length="45" mass="5317">MKYKNATYSTLNGFKVTERVLDIPEQEAREYAKEIKKAILELKKK</sequence>
<dbReference type="Proteomes" id="UP000184038">
    <property type="component" value="Unassembled WGS sequence"/>
</dbReference>
<dbReference type="RefSeq" id="WP_170865563.1">
    <property type="nucleotide sequence ID" value="NZ_FRCP01000027.1"/>
</dbReference>
<keyword evidence="2" id="KW-1185">Reference proteome</keyword>
<gene>
    <name evidence="1" type="ORF">SAMN02746066_04374</name>
</gene>
<dbReference type="STRING" id="1120996.SAMN02746066_04374"/>
<protein>
    <submittedName>
        <fullName evidence="1">Uncharacterized protein</fullName>
    </submittedName>
</protein>
<dbReference type="EMBL" id="FRCP01000027">
    <property type="protein sequence ID" value="SHN01446.1"/>
    <property type="molecule type" value="Genomic_DNA"/>
</dbReference>
<proteinExistence type="predicted"/>
<organism evidence="1 2">
    <name type="scientific">Anaerosporobacter mobilis DSM 15930</name>
    <dbReference type="NCBI Taxonomy" id="1120996"/>
    <lineage>
        <taxon>Bacteria</taxon>
        <taxon>Bacillati</taxon>
        <taxon>Bacillota</taxon>
        <taxon>Clostridia</taxon>
        <taxon>Lachnospirales</taxon>
        <taxon>Lachnospiraceae</taxon>
        <taxon>Anaerosporobacter</taxon>
    </lineage>
</organism>
<accession>A0A1M7NDQ1</accession>
<evidence type="ECO:0000313" key="2">
    <source>
        <dbReference type="Proteomes" id="UP000184038"/>
    </source>
</evidence>
<reference evidence="1 2" key="1">
    <citation type="submission" date="2016-11" db="EMBL/GenBank/DDBJ databases">
        <authorList>
            <person name="Jaros S."/>
            <person name="Januszkiewicz K."/>
            <person name="Wedrychowicz H."/>
        </authorList>
    </citation>
    <scope>NUCLEOTIDE SEQUENCE [LARGE SCALE GENOMIC DNA]</scope>
    <source>
        <strain evidence="1 2">DSM 15930</strain>
    </source>
</reference>
<dbReference type="AlphaFoldDB" id="A0A1M7NDQ1"/>
<evidence type="ECO:0000313" key="1">
    <source>
        <dbReference type="EMBL" id="SHN01446.1"/>
    </source>
</evidence>